<dbReference type="InterPro" id="IPR041249">
    <property type="entry name" value="HEPN_DZIP3"/>
</dbReference>
<evidence type="ECO:0000313" key="2">
    <source>
        <dbReference type="EMBL" id="KAL3859457.1"/>
    </source>
</evidence>
<sequence>MASSCGSSYASSLETTNYARICRIVVDVLRDILWQVLTNEILPSDLPEKVQNNEKKKLKNLNLKIKTWLLGISPLSTEIPSAEKFDVSSLYTLIRNLCSQVPAPSTQWGQIPPTGGITLGDDIERVRQFRNILYGHATQAKIENADFNKLCIEIKDVARRFDKYFSSKAMKCDFQREIDTILTCFMDKSLGDDYIDKMIHIAILSEKDKVEDTTDSLVNEERDCTENSGISHEDIALEMPQGTDGKICIIKCYVDLKLELERDTAMDIAKDLFKNKKHKDKFEEIAKPESRRHCIDQLLKRVLHLDTLHLKIFFDLLKRKCPERAKKLAEIKVTDKDRENFTQVSESVQTVSHRIQNGVKFEPRDFKFFECHFEDRPEKVDKRADVLLSQFRISICDHSKLIKENDPVKKIDVWLEKVQSCHFDSELEVQSVLGSKLYQKLQCFLVDGSRQGLENQVIWYVLQERIQSYREYSIKHFRVLRINFMEARRGSLVLKFETMKNFDVKSLTPEAVKTKVWDMIRTLCPDYQDLFKEPVHLTIFVKPLSNTEVAACVADGDLLYPFFSLSDILKAKLSLDNFFASTLYFSDSD</sequence>
<comment type="caution">
    <text evidence="2">The sequence shown here is derived from an EMBL/GenBank/DDBJ whole genome shotgun (WGS) entry which is preliminary data.</text>
</comment>
<gene>
    <name evidence="2" type="ORF">ACJMK2_009677</name>
</gene>
<feature type="domain" description="DZIP3-like HEPN" evidence="1">
    <location>
        <begin position="48"/>
        <end position="181"/>
    </location>
</feature>
<dbReference type="AlphaFoldDB" id="A0ABD3VD14"/>
<evidence type="ECO:0000313" key="3">
    <source>
        <dbReference type="Proteomes" id="UP001634394"/>
    </source>
</evidence>
<organism evidence="2 3">
    <name type="scientific">Sinanodonta woodiana</name>
    <name type="common">Chinese pond mussel</name>
    <name type="synonym">Anodonta woodiana</name>
    <dbReference type="NCBI Taxonomy" id="1069815"/>
    <lineage>
        <taxon>Eukaryota</taxon>
        <taxon>Metazoa</taxon>
        <taxon>Spiralia</taxon>
        <taxon>Lophotrochozoa</taxon>
        <taxon>Mollusca</taxon>
        <taxon>Bivalvia</taxon>
        <taxon>Autobranchia</taxon>
        <taxon>Heteroconchia</taxon>
        <taxon>Palaeoheterodonta</taxon>
        <taxon>Unionida</taxon>
        <taxon>Unionoidea</taxon>
        <taxon>Unionidae</taxon>
        <taxon>Unioninae</taxon>
        <taxon>Sinanodonta</taxon>
    </lineage>
</organism>
<keyword evidence="3" id="KW-1185">Reference proteome</keyword>
<protein>
    <recommendedName>
        <fullName evidence="1">DZIP3-like HEPN domain-containing protein</fullName>
    </recommendedName>
</protein>
<dbReference type="EMBL" id="JBJQND010000012">
    <property type="protein sequence ID" value="KAL3859457.1"/>
    <property type="molecule type" value="Genomic_DNA"/>
</dbReference>
<dbReference type="Proteomes" id="UP001634394">
    <property type="component" value="Unassembled WGS sequence"/>
</dbReference>
<evidence type="ECO:0000259" key="1">
    <source>
        <dbReference type="Pfam" id="PF18738"/>
    </source>
</evidence>
<reference evidence="2 3" key="1">
    <citation type="submission" date="2024-11" db="EMBL/GenBank/DDBJ databases">
        <title>Chromosome-level genome assembly of the freshwater bivalve Anodonta woodiana.</title>
        <authorList>
            <person name="Chen X."/>
        </authorList>
    </citation>
    <scope>NUCLEOTIDE SEQUENCE [LARGE SCALE GENOMIC DNA]</scope>
    <source>
        <strain evidence="2">MN2024</strain>
        <tissue evidence="2">Gills</tissue>
    </source>
</reference>
<accession>A0ABD3VD14</accession>
<dbReference type="Pfam" id="PF18738">
    <property type="entry name" value="HEPN_DZIP3"/>
    <property type="match status" value="1"/>
</dbReference>
<name>A0ABD3VD14_SINWO</name>
<proteinExistence type="predicted"/>